<dbReference type="InterPro" id="IPR008554">
    <property type="entry name" value="Glutaredoxin-like"/>
</dbReference>
<evidence type="ECO:0000313" key="3">
    <source>
        <dbReference type="Proteomes" id="UP000070501"/>
    </source>
</evidence>
<gene>
    <name evidence="2" type="ORF">Micbo1qcDRAFT_204064</name>
</gene>
<comment type="similarity">
    <text evidence="1">Belongs to the glutaredoxin family.</text>
</comment>
<dbReference type="EMBL" id="KQ964249">
    <property type="protein sequence ID" value="KXJ92035.1"/>
    <property type="molecule type" value="Genomic_DNA"/>
</dbReference>
<evidence type="ECO:0000313" key="2">
    <source>
        <dbReference type="EMBL" id="KXJ92035.1"/>
    </source>
</evidence>
<dbReference type="PANTHER" id="PTHR33558:SF1">
    <property type="entry name" value="GLUTAREDOXIN-LIKE PROTEIN C5ORF63 HOMOLOG"/>
    <property type="match status" value="1"/>
</dbReference>
<dbReference type="AlphaFoldDB" id="A0A136J4D4"/>
<dbReference type="OrthoDB" id="429967at2759"/>
<keyword evidence="1" id="KW-0813">Transport</keyword>
<organism evidence="2 3">
    <name type="scientific">Microdochium bolleyi</name>
    <dbReference type="NCBI Taxonomy" id="196109"/>
    <lineage>
        <taxon>Eukaryota</taxon>
        <taxon>Fungi</taxon>
        <taxon>Dikarya</taxon>
        <taxon>Ascomycota</taxon>
        <taxon>Pezizomycotina</taxon>
        <taxon>Sordariomycetes</taxon>
        <taxon>Xylariomycetidae</taxon>
        <taxon>Xylariales</taxon>
        <taxon>Microdochiaceae</taxon>
        <taxon>Microdochium</taxon>
    </lineage>
</organism>
<evidence type="ECO:0000256" key="1">
    <source>
        <dbReference type="RuleBase" id="RU363082"/>
    </source>
</evidence>
<reference evidence="3" key="1">
    <citation type="submission" date="2016-02" db="EMBL/GenBank/DDBJ databases">
        <title>Draft genome sequence of Microdochium bolleyi, a fungal endophyte of beachgrass.</title>
        <authorList>
            <consortium name="DOE Joint Genome Institute"/>
            <person name="David A.S."/>
            <person name="May G."/>
            <person name="Haridas S."/>
            <person name="Lim J."/>
            <person name="Wang M."/>
            <person name="Labutti K."/>
            <person name="Lipzen A."/>
            <person name="Barry K."/>
            <person name="Grigoriev I.V."/>
        </authorList>
    </citation>
    <scope>NUCLEOTIDE SEQUENCE [LARGE SCALE GENOMIC DNA]</scope>
    <source>
        <strain evidence="3">J235TASD1</strain>
    </source>
</reference>
<accession>A0A136J4D4</accession>
<dbReference type="SUPFAM" id="SSF52833">
    <property type="entry name" value="Thioredoxin-like"/>
    <property type="match status" value="1"/>
</dbReference>
<dbReference type="Proteomes" id="UP000070501">
    <property type="component" value="Unassembled WGS sequence"/>
</dbReference>
<protein>
    <recommendedName>
        <fullName evidence="1">Glutaredoxin-like protein</fullName>
    </recommendedName>
</protein>
<dbReference type="PANTHER" id="PTHR33558">
    <property type="entry name" value="GLUTAREDOXIN-LIKE PROTEIN C5ORF63 HOMOLOG"/>
    <property type="match status" value="1"/>
</dbReference>
<dbReference type="InterPro" id="IPR052565">
    <property type="entry name" value="Glutaredoxin-like_YDR286C"/>
</dbReference>
<proteinExistence type="inferred from homology"/>
<dbReference type="InParanoid" id="A0A136J4D4"/>
<sequence>MRASTRLFQHACRITLFTRENCGLCTDARSVLSNVWDARHFEYTEIDIIKSESKPRWRDLYEFDTPVIHIAKASAPAEHPQTASQALKLMHRFTEDEVKAKMDTAEQS</sequence>
<name>A0A136J4D4_9PEZI</name>
<keyword evidence="1" id="KW-0249">Electron transport</keyword>
<dbReference type="Pfam" id="PF05768">
    <property type="entry name" value="Glrx-like"/>
    <property type="match status" value="1"/>
</dbReference>
<dbReference type="InterPro" id="IPR036249">
    <property type="entry name" value="Thioredoxin-like_sf"/>
</dbReference>
<keyword evidence="3" id="KW-1185">Reference proteome</keyword>
<dbReference type="Gene3D" id="3.40.30.10">
    <property type="entry name" value="Glutaredoxin"/>
    <property type="match status" value="1"/>
</dbReference>